<dbReference type="Pfam" id="PF01061">
    <property type="entry name" value="ABC2_membrane"/>
    <property type="match status" value="1"/>
</dbReference>
<evidence type="ECO:0000313" key="11">
    <source>
        <dbReference type="Proteomes" id="UP001183420"/>
    </source>
</evidence>
<evidence type="ECO:0000256" key="8">
    <source>
        <dbReference type="RuleBase" id="RU361157"/>
    </source>
</evidence>
<dbReference type="PIRSF" id="PIRSF006648">
    <property type="entry name" value="DrrB"/>
    <property type="match status" value="1"/>
</dbReference>
<evidence type="ECO:0000256" key="2">
    <source>
        <dbReference type="ARBA" id="ARBA00022448"/>
    </source>
</evidence>
<feature type="transmembrane region" description="Helical" evidence="8">
    <location>
        <begin position="230"/>
        <end position="252"/>
    </location>
</feature>
<protein>
    <recommendedName>
        <fullName evidence="8">Transport permease protein</fullName>
    </recommendedName>
</protein>
<dbReference type="Proteomes" id="UP001183420">
    <property type="component" value="Unassembled WGS sequence"/>
</dbReference>
<evidence type="ECO:0000256" key="7">
    <source>
        <dbReference type="ARBA" id="ARBA00023251"/>
    </source>
</evidence>
<feature type="transmembrane region" description="Helical" evidence="8">
    <location>
        <begin position="29"/>
        <end position="57"/>
    </location>
</feature>
<name>A0ABU2LXJ5_9ACTN</name>
<keyword evidence="5" id="KW-0406">Ion transport</keyword>
<evidence type="ECO:0000313" key="10">
    <source>
        <dbReference type="EMBL" id="MDT0322316.1"/>
    </source>
</evidence>
<comment type="subcellular location">
    <subcellularLocation>
        <location evidence="8">Cell membrane</location>
        <topology evidence="8">Multi-pass membrane protein</topology>
    </subcellularLocation>
    <subcellularLocation>
        <location evidence="1">Membrane</location>
        <topology evidence="1">Multi-pass membrane protein</topology>
    </subcellularLocation>
</comment>
<evidence type="ECO:0000256" key="1">
    <source>
        <dbReference type="ARBA" id="ARBA00004141"/>
    </source>
</evidence>
<feature type="transmembrane region" description="Helical" evidence="8">
    <location>
        <begin position="63"/>
        <end position="84"/>
    </location>
</feature>
<dbReference type="InterPro" id="IPR047817">
    <property type="entry name" value="ABC2_TM_bact-type"/>
</dbReference>
<feature type="transmembrane region" description="Helical" evidence="8">
    <location>
        <begin position="118"/>
        <end position="136"/>
    </location>
</feature>
<feature type="transmembrane region" description="Helical" evidence="8">
    <location>
        <begin position="178"/>
        <end position="201"/>
    </location>
</feature>
<gene>
    <name evidence="10" type="ORF">RNC47_28735</name>
</gene>
<evidence type="ECO:0000256" key="5">
    <source>
        <dbReference type="ARBA" id="ARBA00023065"/>
    </source>
</evidence>
<feature type="domain" description="ABC transmembrane type-2" evidence="9">
    <location>
        <begin position="28"/>
        <end position="255"/>
    </location>
</feature>
<proteinExistence type="inferred from homology"/>
<accession>A0ABU2LXJ5</accession>
<dbReference type="PANTHER" id="PTHR43229:SF2">
    <property type="entry name" value="NODULATION PROTEIN J"/>
    <property type="match status" value="1"/>
</dbReference>
<sequence length="257" mass="27452">MATNPAVAARDIGGIAGRNLRRLVRTPQLLVFTAIQPAMLLLLFRYAIGGAIAVPGISYVDYVVPAVFLEAVMIGGMATSIGLAQDLQSGIVDRFRSLPMARSAVLAGRTLADLARSVFALGLMVGLGTAVGFRFHAAFPSIVLGLLLALVFGYAFSWLYATIGLLTKDPETAQVAGILPFFILVFASSAFVPVATMPSWLQPFARNQPVSITIDALRALFGGGPAYHHVWLSLVWAAGIFLVFFLIAARLYHDLTD</sequence>
<keyword evidence="4 8" id="KW-1133">Transmembrane helix</keyword>
<evidence type="ECO:0000256" key="4">
    <source>
        <dbReference type="ARBA" id="ARBA00022989"/>
    </source>
</evidence>
<keyword evidence="7" id="KW-0046">Antibiotic resistance</keyword>
<keyword evidence="8" id="KW-1003">Cell membrane</keyword>
<evidence type="ECO:0000259" key="9">
    <source>
        <dbReference type="PROSITE" id="PS51012"/>
    </source>
</evidence>
<dbReference type="PANTHER" id="PTHR43229">
    <property type="entry name" value="NODULATION PROTEIN J"/>
    <property type="match status" value="1"/>
</dbReference>
<keyword evidence="6 8" id="KW-0472">Membrane</keyword>
<organism evidence="10 11">
    <name type="scientific">Streptomyces millisiae</name>
    <dbReference type="NCBI Taxonomy" id="3075542"/>
    <lineage>
        <taxon>Bacteria</taxon>
        <taxon>Bacillati</taxon>
        <taxon>Actinomycetota</taxon>
        <taxon>Actinomycetes</taxon>
        <taxon>Kitasatosporales</taxon>
        <taxon>Streptomycetaceae</taxon>
        <taxon>Streptomyces</taxon>
    </lineage>
</organism>
<evidence type="ECO:0000256" key="6">
    <source>
        <dbReference type="ARBA" id="ARBA00023136"/>
    </source>
</evidence>
<feature type="transmembrane region" description="Helical" evidence="8">
    <location>
        <begin position="142"/>
        <end position="166"/>
    </location>
</feature>
<dbReference type="EMBL" id="JAVREM010000060">
    <property type="protein sequence ID" value="MDT0322316.1"/>
    <property type="molecule type" value="Genomic_DNA"/>
</dbReference>
<dbReference type="InterPro" id="IPR000245">
    <property type="entry name" value="ATPase_proteolipid_csu"/>
</dbReference>
<dbReference type="PRINTS" id="PR00122">
    <property type="entry name" value="VACATPASE"/>
</dbReference>
<evidence type="ECO:0000256" key="3">
    <source>
        <dbReference type="ARBA" id="ARBA00022692"/>
    </source>
</evidence>
<dbReference type="RefSeq" id="WP_311602864.1">
    <property type="nucleotide sequence ID" value="NZ_JAVREM010000060.1"/>
</dbReference>
<keyword evidence="3 8" id="KW-0812">Transmembrane</keyword>
<dbReference type="InterPro" id="IPR000412">
    <property type="entry name" value="ABC_2_transport"/>
</dbReference>
<dbReference type="PROSITE" id="PS51012">
    <property type="entry name" value="ABC_TM2"/>
    <property type="match status" value="1"/>
</dbReference>
<keyword evidence="11" id="KW-1185">Reference proteome</keyword>
<dbReference type="InterPro" id="IPR051784">
    <property type="entry name" value="Nod_factor_ABC_transporter"/>
</dbReference>
<keyword evidence="2 8" id="KW-0813">Transport</keyword>
<dbReference type="InterPro" id="IPR013525">
    <property type="entry name" value="ABC2_TM"/>
</dbReference>
<comment type="similarity">
    <text evidence="8">Belongs to the ABC-2 integral membrane protein family.</text>
</comment>
<comment type="caution">
    <text evidence="10">The sequence shown here is derived from an EMBL/GenBank/DDBJ whole genome shotgun (WGS) entry which is preliminary data.</text>
</comment>
<reference evidence="11" key="1">
    <citation type="submission" date="2023-07" db="EMBL/GenBank/DDBJ databases">
        <title>30 novel species of actinomycetes from the DSMZ collection.</title>
        <authorList>
            <person name="Nouioui I."/>
        </authorList>
    </citation>
    <scope>NUCLEOTIDE SEQUENCE [LARGE SCALE GENOMIC DNA]</scope>
    <source>
        <strain evidence="11">DSM 44918</strain>
    </source>
</reference>